<reference evidence="1" key="1">
    <citation type="submission" date="2020-08" db="EMBL/GenBank/DDBJ databases">
        <title>Multicomponent nature underlies the extraordinary mechanical properties of spider dragline silk.</title>
        <authorList>
            <person name="Kono N."/>
            <person name="Nakamura H."/>
            <person name="Mori M."/>
            <person name="Yoshida Y."/>
            <person name="Ohtoshi R."/>
            <person name="Malay A.D."/>
            <person name="Moran D.A.P."/>
            <person name="Tomita M."/>
            <person name="Numata K."/>
            <person name="Arakawa K."/>
        </authorList>
    </citation>
    <scope>NUCLEOTIDE SEQUENCE</scope>
</reference>
<dbReference type="AlphaFoldDB" id="A0A8X6X7Q8"/>
<sequence length="105" mass="12188">MEEKISSHNYLIIEKGYKSKTDIPNYIVTISQNPYHLTQGNLTTTDDVFNFRMRTTPDDVKIHNAKFDHVGVTRESILRHEVKRRYLTLKMDCTSHPLLSASPPK</sequence>
<accession>A0A8X6X7Q8</accession>
<dbReference type="EMBL" id="BMAV01006101">
    <property type="protein sequence ID" value="GFY47755.1"/>
    <property type="molecule type" value="Genomic_DNA"/>
</dbReference>
<organism evidence="1 2">
    <name type="scientific">Trichonephila inaurata madagascariensis</name>
    <dbReference type="NCBI Taxonomy" id="2747483"/>
    <lineage>
        <taxon>Eukaryota</taxon>
        <taxon>Metazoa</taxon>
        <taxon>Ecdysozoa</taxon>
        <taxon>Arthropoda</taxon>
        <taxon>Chelicerata</taxon>
        <taxon>Arachnida</taxon>
        <taxon>Araneae</taxon>
        <taxon>Araneomorphae</taxon>
        <taxon>Entelegynae</taxon>
        <taxon>Araneoidea</taxon>
        <taxon>Nephilidae</taxon>
        <taxon>Trichonephila</taxon>
        <taxon>Trichonephila inaurata</taxon>
    </lineage>
</organism>
<keyword evidence="2" id="KW-1185">Reference proteome</keyword>
<name>A0A8X6X7Q8_9ARAC</name>
<dbReference type="Proteomes" id="UP000886998">
    <property type="component" value="Unassembled WGS sequence"/>
</dbReference>
<gene>
    <name evidence="1" type="ORF">TNIN_80851</name>
</gene>
<protein>
    <submittedName>
        <fullName evidence="1">Uncharacterized protein</fullName>
    </submittedName>
</protein>
<proteinExistence type="predicted"/>
<comment type="caution">
    <text evidence="1">The sequence shown here is derived from an EMBL/GenBank/DDBJ whole genome shotgun (WGS) entry which is preliminary data.</text>
</comment>
<evidence type="ECO:0000313" key="2">
    <source>
        <dbReference type="Proteomes" id="UP000886998"/>
    </source>
</evidence>
<evidence type="ECO:0000313" key="1">
    <source>
        <dbReference type="EMBL" id="GFY47755.1"/>
    </source>
</evidence>